<accession>A0A2C5Z493</accession>
<evidence type="ECO:0000313" key="7">
    <source>
        <dbReference type="Proteomes" id="UP000224854"/>
    </source>
</evidence>
<dbReference type="Pfam" id="PF01764">
    <property type="entry name" value="Lipase_3"/>
    <property type="match status" value="1"/>
</dbReference>
<dbReference type="EMBL" id="NJEU01000426">
    <property type="protein sequence ID" value="PHH74522.1"/>
    <property type="molecule type" value="Genomic_DNA"/>
</dbReference>
<keyword evidence="1 4" id="KW-0732">Signal</keyword>
<protein>
    <recommendedName>
        <fullName evidence="5">Fungal lipase-type domain-containing protein</fullName>
    </recommendedName>
</protein>
<dbReference type="PANTHER" id="PTHR46640">
    <property type="entry name" value="TRIACYLGLYCEROL LIPASE, PUTATIVE (AFU_ORTHOLOGUE AFUA_6G06510)-RELATED"/>
    <property type="match status" value="1"/>
</dbReference>
<feature type="chain" id="PRO_5012564358" description="Fungal lipase-type domain-containing protein" evidence="4">
    <location>
        <begin position="25"/>
        <end position="342"/>
    </location>
</feature>
<feature type="region of interest" description="Disordered" evidence="3">
    <location>
        <begin position="236"/>
        <end position="273"/>
    </location>
</feature>
<feature type="compositionally biased region" description="Basic and acidic residues" evidence="3">
    <location>
        <begin position="243"/>
        <end position="252"/>
    </location>
</feature>
<dbReference type="PANTHER" id="PTHR46640:SF1">
    <property type="entry name" value="FUNGAL LIPASE-LIKE DOMAIN-CONTAINING PROTEIN-RELATED"/>
    <property type="match status" value="1"/>
</dbReference>
<sequence length="342" mass="36919">MSTYWKATLLAVCHLYLGALPAHGEKTPIDQALFDSFKRYTEISSAAYADECAEPPQAINITKRISNTKTDTQAFLARDEQTNEWILAFRGSSSAKDFLIDLDSRLVPFETAGVTDCKDCKAHQGILKAWNSVSQETIAAVKAALAETPDAKLTVTGHSLGATLASLATLSLVGSDVKVTATYTFGQPRTGNQVFADFADATIPAGKLFRVTHANDGVPQVFTADQGFQHHSTEFWQEDDSDDASKTFKCEGQEPQDCNNSVRGTGIGPGGRGLNAAHTKYAGIKVGAEICNSKDEGQGNEDKEDEENVPDGDEKEDDDDDDDKNQGPETRAPFPPTLYTTP</sequence>
<name>A0A2C5Z493_9HYPO</name>
<feature type="compositionally biased region" description="Basic and acidic residues" evidence="3">
    <location>
        <begin position="292"/>
        <end position="301"/>
    </location>
</feature>
<reference evidence="6 7" key="1">
    <citation type="submission" date="2017-06" db="EMBL/GenBank/DDBJ databases">
        <title>Ant-infecting Ophiocordyceps genomes reveal a high diversity of potential behavioral manipulation genes and a possible major role for enterotoxins.</title>
        <authorList>
            <person name="De Bekker C."/>
            <person name="Evans H.C."/>
            <person name="Brachmann A."/>
            <person name="Hughes D.P."/>
        </authorList>
    </citation>
    <scope>NUCLEOTIDE SEQUENCE [LARGE SCALE GENOMIC DNA]</scope>
    <source>
        <strain evidence="6 7">1348a</strain>
    </source>
</reference>
<evidence type="ECO:0000256" key="4">
    <source>
        <dbReference type="SAM" id="SignalP"/>
    </source>
</evidence>
<dbReference type="Proteomes" id="UP000224854">
    <property type="component" value="Unassembled WGS sequence"/>
</dbReference>
<dbReference type="Gene3D" id="3.40.50.1820">
    <property type="entry name" value="alpha/beta hydrolase"/>
    <property type="match status" value="1"/>
</dbReference>
<gene>
    <name evidence="6" type="ORF">CDD82_4900</name>
</gene>
<dbReference type="OrthoDB" id="426718at2759"/>
<feature type="domain" description="Fungal lipase-type" evidence="5">
    <location>
        <begin position="87"/>
        <end position="224"/>
    </location>
</feature>
<evidence type="ECO:0000256" key="1">
    <source>
        <dbReference type="ARBA" id="ARBA00022729"/>
    </source>
</evidence>
<dbReference type="AlphaFoldDB" id="A0A2C5Z493"/>
<proteinExistence type="predicted"/>
<dbReference type="CDD" id="cd00519">
    <property type="entry name" value="Lipase_3"/>
    <property type="match status" value="1"/>
</dbReference>
<dbReference type="GO" id="GO:0016787">
    <property type="term" value="F:hydrolase activity"/>
    <property type="evidence" value="ECO:0007669"/>
    <property type="project" value="UniProtKB-KW"/>
</dbReference>
<dbReference type="SUPFAM" id="SSF53474">
    <property type="entry name" value="alpha/beta-Hydrolases"/>
    <property type="match status" value="1"/>
</dbReference>
<keyword evidence="7" id="KW-1185">Reference proteome</keyword>
<feature type="region of interest" description="Disordered" evidence="3">
    <location>
        <begin position="292"/>
        <end position="342"/>
    </location>
</feature>
<organism evidence="6 7">
    <name type="scientific">Ophiocordyceps australis</name>
    <dbReference type="NCBI Taxonomy" id="1399860"/>
    <lineage>
        <taxon>Eukaryota</taxon>
        <taxon>Fungi</taxon>
        <taxon>Dikarya</taxon>
        <taxon>Ascomycota</taxon>
        <taxon>Pezizomycotina</taxon>
        <taxon>Sordariomycetes</taxon>
        <taxon>Hypocreomycetidae</taxon>
        <taxon>Hypocreales</taxon>
        <taxon>Ophiocordycipitaceae</taxon>
        <taxon>Ophiocordyceps</taxon>
    </lineage>
</organism>
<feature type="signal peptide" evidence="4">
    <location>
        <begin position="1"/>
        <end position="24"/>
    </location>
</feature>
<comment type="caution">
    <text evidence="6">The sequence shown here is derived from an EMBL/GenBank/DDBJ whole genome shotgun (WGS) entry which is preliminary data.</text>
</comment>
<evidence type="ECO:0000313" key="6">
    <source>
        <dbReference type="EMBL" id="PHH74522.1"/>
    </source>
</evidence>
<dbReference type="InterPro" id="IPR029058">
    <property type="entry name" value="AB_hydrolase_fold"/>
</dbReference>
<dbReference type="InterPro" id="IPR002921">
    <property type="entry name" value="Fungal_lipase-type"/>
</dbReference>
<keyword evidence="2" id="KW-0378">Hydrolase</keyword>
<dbReference type="GO" id="GO:0006629">
    <property type="term" value="P:lipid metabolic process"/>
    <property type="evidence" value="ECO:0007669"/>
    <property type="project" value="InterPro"/>
</dbReference>
<feature type="compositionally biased region" description="Acidic residues" evidence="3">
    <location>
        <begin position="302"/>
        <end position="323"/>
    </location>
</feature>
<evidence type="ECO:0000256" key="3">
    <source>
        <dbReference type="SAM" id="MobiDB-lite"/>
    </source>
</evidence>
<evidence type="ECO:0000259" key="5">
    <source>
        <dbReference type="Pfam" id="PF01764"/>
    </source>
</evidence>
<evidence type="ECO:0000256" key="2">
    <source>
        <dbReference type="ARBA" id="ARBA00022801"/>
    </source>
</evidence>
<dbReference type="InterPro" id="IPR051299">
    <property type="entry name" value="AB_hydrolase_lip/est"/>
</dbReference>